<evidence type="ECO:0000313" key="3">
    <source>
        <dbReference type="EMBL" id="EFY93238.1"/>
    </source>
</evidence>
<dbReference type="PANTHER" id="PTHR12598">
    <property type="entry name" value="COPPER HOMEOSTASIS PROTEIN CUTC"/>
    <property type="match status" value="1"/>
</dbReference>
<dbReference type="EMBL" id="GL698471">
    <property type="protein sequence ID" value="EFY93238.1"/>
    <property type="molecule type" value="Genomic_DNA"/>
</dbReference>
<comment type="similarity">
    <text evidence="1">Belongs to the CutC family.</text>
</comment>
<evidence type="ECO:0000256" key="1">
    <source>
        <dbReference type="ARBA" id="ARBA00007768"/>
    </source>
</evidence>
<dbReference type="PANTHER" id="PTHR12598:SF0">
    <property type="entry name" value="COPPER HOMEOSTASIS PROTEIN CUTC HOMOLOG"/>
    <property type="match status" value="1"/>
</dbReference>
<keyword evidence="4" id="KW-1185">Reference proteome</keyword>
<dbReference type="eggNOG" id="KOG4013">
    <property type="taxonomic scope" value="Eukaryota"/>
</dbReference>
<gene>
    <name evidence="3" type="ORF">MAC_00476</name>
</gene>
<evidence type="ECO:0000313" key="4">
    <source>
        <dbReference type="Proteomes" id="UP000002499"/>
    </source>
</evidence>
<dbReference type="Pfam" id="PF03932">
    <property type="entry name" value="CutC"/>
    <property type="match status" value="1"/>
</dbReference>
<sequence>MIARETTQMPLEVAVFSGESALKAQSQGASRVELNAPGSYPLGGTTPPVAELKRIAAKITVPVRIMIRPRGAPGDGSPDFVYTAQEVAAMAQSIRDFKATGLLNPFRGDGFVFGLLQPTAAEDPVSGEPDVVQIDRQSCRTLLDAAKPFGCVFHRAFDPIAATRRIGDGIETLTRLGFEGLLTAGGRGPCADNVDRLDHERHKQAGRIQFVLGGGLRTSNVRDVAERFSTYEEGSVWMHTAALSSRPDHPPEEIDSNELIGILASLDSVSVR</sequence>
<dbReference type="GeneID" id="19244787"/>
<dbReference type="InterPro" id="IPR005627">
    <property type="entry name" value="CutC-like"/>
</dbReference>
<dbReference type="KEGG" id="maw:19244787"/>
<dbReference type="HOGENOM" id="CLU_050555_0_0_1"/>
<dbReference type="InParanoid" id="E9DS78"/>
<organism evidence="4">
    <name type="scientific">Metarhizium acridum (strain CQMa 102)</name>
    <dbReference type="NCBI Taxonomy" id="655827"/>
    <lineage>
        <taxon>Eukaryota</taxon>
        <taxon>Fungi</taxon>
        <taxon>Dikarya</taxon>
        <taxon>Ascomycota</taxon>
        <taxon>Pezizomycotina</taxon>
        <taxon>Sordariomycetes</taxon>
        <taxon>Hypocreomycetidae</taxon>
        <taxon>Hypocreales</taxon>
        <taxon>Clavicipitaceae</taxon>
        <taxon>Metarhizium</taxon>
    </lineage>
</organism>
<dbReference type="OrthoDB" id="7392499at2759"/>
<dbReference type="InterPro" id="IPR036822">
    <property type="entry name" value="CutC-like_dom_sf"/>
</dbReference>
<name>E9DS78_METAQ</name>
<reference evidence="3 4" key="1">
    <citation type="journal article" date="2011" name="PLoS Genet.">
        <title>Genome sequencing and comparative transcriptomics of the model entomopathogenic fungi Metarhizium anisopliae and M. acridum.</title>
        <authorList>
            <person name="Gao Q."/>
            <person name="Jin K."/>
            <person name="Ying S.H."/>
            <person name="Zhang Y."/>
            <person name="Xiao G."/>
            <person name="Shang Y."/>
            <person name="Duan Z."/>
            <person name="Hu X."/>
            <person name="Xie X.Q."/>
            <person name="Zhou G."/>
            <person name="Peng G."/>
            <person name="Luo Z."/>
            <person name="Huang W."/>
            <person name="Wang B."/>
            <person name="Fang W."/>
            <person name="Wang S."/>
            <person name="Zhong Y."/>
            <person name="Ma L.J."/>
            <person name="St Leger R.J."/>
            <person name="Zhao G.P."/>
            <person name="Pei Y."/>
            <person name="Feng M.G."/>
            <person name="Xia Y."/>
            <person name="Wang C."/>
        </authorList>
    </citation>
    <scope>NUCLEOTIDE SEQUENCE [LARGE SCALE GENOMIC DNA]</scope>
    <source>
        <strain evidence="3 4">CQMa 102</strain>
    </source>
</reference>
<accession>E9DS78</accession>
<protein>
    <recommendedName>
        <fullName evidence="2">Copper homeostasis protein cutC homolog</fullName>
    </recommendedName>
</protein>
<dbReference type="Gene3D" id="3.20.20.380">
    <property type="entry name" value="Copper homeostasis (CutC) domain"/>
    <property type="match status" value="1"/>
</dbReference>
<dbReference type="Proteomes" id="UP000002499">
    <property type="component" value="Unassembled WGS sequence"/>
</dbReference>
<dbReference type="SUPFAM" id="SSF110395">
    <property type="entry name" value="CutC-like"/>
    <property type="match status" value="1"/>
</dbReference>
<dbReference type="AlphaFoldDB" id="E9DS78"/>
<dbReference type="STRING" id="655827.E9DS78"/>
<dbReference type="OMA" id="HRAFDQC"/>
<proteinExistence type="inferred from homology"/>
<evidence type="ECO:0000256" key="2">
    <source>
        <dbReference type="ARBA" id="ARBA00019014"/>
    </source>
</evidence>
<dbReference type="GO" id="GO:0005507">
    <property type="term" value="F:copper ion binding"/>
    <property type="evidence" value="ECO:0007669"/>
    <property type="project" value="TreeGrafter"/>
</dbReference>